<organism evidence="2 3">
    <name type="scientific">Streptomonospora alba</name>
    <dbReference type="NCBI Taxonomy" id="183763"/>
    <lineage>
        <taxon>Bacteria</taxon>
        <taxon>Bacillati</taxon>
        <taxon>Actinomycetota</taxon>
        <taxon>Actinomycetes</taxon>
        <taxon>Streptosporangiales</taxon>
        <taxon>Nocardiopsidaceae</taxon>
        <taxon>Streptomonospora</taxon>
    </lineage>
</organism>
<dbReference type="EMBL" id="JROO01000055">
    <property type="protein sequence ID" value="KIH96627.1"/>
    <property type="molecule type" value="Genomic_DNA"/>
</dbReference>
<protein>
    <submittedName>
        <fullName evidence="2">Uncharacterized protein</fullName>
    </submittedName>
</protein>
<name>A0A0C2JI59_9ACTN</name>
<dbReference type="AlphaFoldDB" id="A0A0C2JI59"/>
<gene>
    <name evidence="2" type="ORF">LP52_24000</name>
</gene>
<feature type="transmembrane region" description="Helical" evidence="1">
    <location>
        <begin position="53"/>
        <end position="74"/>
    </location>
</feature>
<accession>A0A0C2JI59</accession>
<evidence type="ECO:0000313" key="3">
    <source>
        <dbReference type="Proteomes" id="UP000031675"/>
    </source>
</evidence>
<sequence length="93" mass="9962">MSANGSGGERRKTAKAFDVRSVIALLFVIYGVVLIAMGLLLPPEEGHRDGANLNLWAGLGMFVFSVLMGGWVLLKPLKVPEQVDEHTDAGPQS</sequence>
<evidence type="ECO:0000256" key="1">
    <source>
        <dbReference type="SAM" id="Phobius"/>
    </source>
</evidence>
<keyword evidence="1" id="KW-1133">Transmembrane helix</keyword>
<keyword evidence="1" id="KW-0472">Membrane</keyword>
<comment type="caution">
    <text evidence="2">The sequence shown here is derived from an EMBL/GenBank/DDBJ whole genome shotgun (WGS) entry which is preliminary data.</text>
</comment>
<dbReference type="OrthoDB" id="5196985at2"/>
<dbReference type="STRING" id="183763.LP52_24000"/>
<keyword evidence="1" id="KW-0812">Transmembrane</keyword>
<evidence type="ECO:0000313" key="2">
    <source>
        <dbReference type="EMBL" id="KIH96627.1"/>
    </source>
</evidence>
<keyword evidence="3" id="KW-1185">Reference proteome</keyword>
<proteinExistence type="predicted"/>
<dbReference type="Proteomes" id="UP000031675">
    <property type="component" value="Unassembled WGS sequence"/>
</dbReference>
<feature type="transmembrane region" description="Helical" evidence="1">
    <location>
        <begin position="21"/>
        <end position="41"/>
    </location>
</feature>
<reference evidence="3" key="1">
    <citation type="journal article" date="2015" name="Chem. Biol.">
        <title>Structure, bioactivity, and resistance mechanism of streptomonomicin, an unusual lasso Peptide from an understudied halophilic actinomycete.</title>
        <authorList>
            <person name="Metelev M."/>
            <person name="Tietz J.I."/>
            <person name="Melby J.O."/>
            <person name="Blair P.M."/>
            <person name="Zhu L."/>
            <person name="Livnat I."/>
            <person name="Severinov K."/>
            <person name="Mitchell D.A."/>
        </authorList>
    </citation>
    <scope>NUCLEOTIDE SEQUENCE [LARGE SCALE GENOMIC DNA]</scope>
    <source>
        <strain evidence="3">YIM 90003</strain>
    </source>
</reference>
<dbReference type="RefSeq" id="WP_040276670.1">
    <property type="nucleotide sequence ID" value="NZ_JROO01000055.1"/>
</dbReference>